<name>A0A286RDW6_9BACT</name>
<evidence type="ECO:0000313" key="3">
    <source>
        <dbReference type="Proteomes" id="UP000215086"/>
    </source>
</evidence>
<dbReference type="AlphaFoldDB" id="A0A286RDW6"/>
<proteinExistence type="predicted"/>
<reference evidence="2 3" key="1">
    <citation type="journal article" name="Front. Microbiol.">
        <title>Sugar Metabolism of the First Thermophilic Planctomycete Thermogutta terrifontis: Comparative Genomic and Transcriptomic Approaches.</title>
        <authorList>
            <person name="Elcheninov A.G."/>
            <person name="Menzel P."/>
            <person name="Gudbergsdottir S.R."/>
            <person name="Slesarev A.I."/>
            <person name="Kadnikov V.V."/>
            <person name="Krogh A."/>
            <person name="Bonch-Osmolovskaya E.A."/>
            <person name="Peng X."/>
            <person name="Kublanov I.V."/>
        </authorList>
    </citation>
    <scope>NUCLEOTIDE SEQUENCE [LARGE SCALE GENOMIC DNA]</scope>
    <source>
        <strain evidence="2 3">R1</strain>
    </source>
</reference>
<accession>A0A286RDW6</accession>
<dbReference type="Proteomes" id="UP000215086">
    <property type="component" value="Chromosome"/>
</dbReference>
<keyword evidence="3" id="KW-1185">Reference proteome</keyword>
<protein>
    <submittedName>
        <fullName evidence="2">Uncharacterized protein</fullName>
    </submittedName>
</protein>
<evidence type="ECO:0000256" key="1">
    <source>
        <dbReference type="SAM" id="MobiDB-lite"/>
    </source>
</evidence>
<dbReference type="EMBL" id="CP018477">
    <property type="protein sequence ID" value="ASV74155.1"/>
    <property type="molecule type" value="Genomic_DNA"/>
</dbReference>
<sequence length="44" mass="4848">MEPRSPPQGRIASGEWRWANTNGKPQRGAGAATAAWQVANTKWR</sequence>
<gene>
    <name evidence="2" type="ORF">THTE_1553</name>
</gene>
<feature type="region of interest" description="Disordered" evidence="1">
    <location>
        <begin position="1"/>
        <end position="44"/>
    </location>
</feature>
<organism evidence="2 3">
    <name type="scientific">Thermogutta terrifontis</name>
    <dbReference type="NCBI Taxonomy" id="1331910"/>
    <lineage>
        <taxon>Bacteria</taxon>
        <taxon>Pseudomonadati</taxon>
        <taxon>Planctomycetota</taxon>
        <taxon>Planctomycetia</taxon>
        <taxon>Pirellulales</taxon>
        <taxon>Thermoguttaceae</taxon>
        <taxon>Thermogutta</taxon>
    </lineage>
</organism>
<dbReference type="KEGG" id="ttf:THTE_1553"/>
<evidence type="ECO:0000313" key="2">
    <source>
        <dbReference type="EMBL" id="ASV74155.1"/>
    </source>
</evidence>